<sequence length="677" mass="77219">MLAWRLTILFGLRSISLVIWKMNQKTLLHNHQCMLTMRTVTQYWRSEVPCFFSTLTSHITDDIRNINKKIQHLIRSGCLQDARNLFDKLTHRNVVTWNSMITGYVQQREIFKARKLFDGMPQRDVVSWNLMISGYMSCRGTRYLQEGRYLFDQMPVRDFISWNTMISGYAKNGKMIEALELFDAMPERNTVSWNAIISGFLQNGDVKTGIEFFKKMPKRDAASLSVLVSGLIRNQELDEAANLLMEFGKTKDGNEDLVHAYNTLIAGYGHKGRVDNARKLFDEMPFCADRRNDGIKRFERNLVSWNSMIMCYVKAGDVVSARELFDQMIERDVFSWNTVISGYVHASDMEEASKLFSRMPNPDILSWNSMISGFAQLGQLRHALDFFERMPQKNRVTWNSLIAGYEKNADYQGAIKYFTCMLAEGEKPDRHTLSSLLSSSAQSVTLHLGMQVHQLATKLVVPDIPLNNSLITMYARCGAILEARTVFDDMKFQKDVISWNAMIGGYATHGYAWEALDLFEMMKKLKVRPTYITFISVLHACAHAGLVDQGRLHFTSMINEFGIEPRVEHYASLVDIVGRYGNVEEAADIINHMPMEPDNAVWGALLGACKVHNNVELARVAAEALVKLEPESSGPYVLLYNMFVDIGRWDDANNIRMLMEGSNIRKGRGYSRVDGGC</sequence>
<reference evidence="2" key="1">
    <citation type="journal article" date="2023" name="Nat. Plants">
        <title>Single-cell RNA sequencing provides a high-resolution roadmap for understanding the multicellular compartmentation of specialized metabolism.</title>
        <authorList>
            <person name="Sun S."/>
            <person name="Shen X."/>
            <person name="Li Y."/>
            <person name="Li Y."/>
            <person name="Wang S."/>
            <person name="Li R."/>
            <person name="Zhang H."/>
            <person name="Shen G."/>
            <person name="Guo B."/>
            <person name="Wei J."/>
            <person name="Xu J."/>
            <person name="St-Pierre B."/>
            <person name="Chen S."/>
            <person name="Sun C."/>
        </authorList>
    </citation>
    <scope>NUCLEOTIDE SEQUENCE [LARGE SCALE GENOMIC DNA]</scope>
</reference>
<keyword evidence="2" id="KW-1185">Reference proteome</keyword>
<proteinExistence type="predicted"/>
<dbReference type="Proteomes" id="UP001060085">
    <property type="component" value="Linkage Group LG08"/>
</dbReference>
<protein>
    <submittedName>
        <fullName evidence="1">Uncharacterized protein</fullName>
    </submittedName>
</protein>
<dbReference type="EMBL" id="CM044708">
    <property type="protein sequence ID" value="KAI5648191.1"/>
    <property type="molecule type" value="Genomic_DNA"/>
</dbReference>
<accession>A0ACB9ZMZ3</accession>
<organism evidence="1 2">
    <name type="scientific">Catharanthus roseus</name>
    <name type="common">Madagascar periwinkle</name>
    <name type="synonym">Vinca rosea</name>
    <dbReference type="NCBI Taxonomy" id="4058"/>
    <lineage>
        <taxon>Eukaryota</taxon>
        <taxon>Viridiplantae</taxon>
        <taxon>Streptophyta</taxon>
        <taxon>Embryophyta</taxon>
        <taxon>Tracheophyta</taxon>
        <taxon>Spermatophyta</taxon>
        <taxon>Magnoliopsida</taxon>
        <taxon>eudicotyledons</taxon>
        <taxon>Gunneridae</taxon>
        <taxon>Pentapetalae</taxon>
        <taxon>asterids</taxon>
        <taxon>lamiids</taxon>
        <taxon>Gentianales</taxon>
        <taxon>Apocynaceae</taxon>
        <taxon>Rauvolfioideae</taxon>
        <taxon>Vinceae</taxon>
        <taxon>Catharanthinae</taxon>
        <taxon>Catharanthus</taxon>
    </lineage>
</organism>
<name>A0ACB9ZMZ3_CATRO</name>
<comment type="caution">
    <text evidence="1">The sequence shown here is derived from an EMBL/GenBank/DDBJ whole genome shotgun (WGS) entry which is preliminary data.</text>
</comment>
<evidence type="ECO:0000313" key="2">
    <source>
        <dbReference type="Proteomes" id="UP001060085"/>
    </source>
</evidence>
<evidence type="ECO:0000313" key="1">
    <source>
        <dbReference type="EMBL" id="KAI5648191.1"/>
    </source>
</evidence>
<gene>
    <name evidence="1" type="ORF">M9H77_34196</name>
</gene>